<dbReference type="Proteomes" id="UP000317429">
    <property type="component" value="Chromosome"/>
</dbReference>
<dbReference type="OrthoDB" id="9791807at2"/>
<feature type="transmembrane region" description="Helical" evidence="6">
    <location>
        <begin position="53"/>
        <end position="70"/>
    </location>
</feature>
<evidence type="ECO:0000256" key="2">
    <source>
        <dbReference type="ARBA" id="ARBA00005268"/>
    </source>
</evidence>
<keyword evidence="3 6" id="KW-0812">Transmembrane</keyword>
<feature type="transmembrane region" description="Helical" evidence="6">
    <location>
        <begin position="76"/>
        <end position="96"/>
    </location>
</feature>
<feature type="transmembrane region" description="Helical" evidence="6">
    <location>
        <begin position="103"/>
        <end position="125"/>
    </location>
</feature>
<feature type="transmembrane region" description="Helical" evidence="6">
    <location>
        <begin position="216"/>
        <end position="238"/>
    </location>
</feature>
<keyword evidence="5 6" id="KW-0472">Membrane</keyword>
<evidence type="ECO:0000313" key="8">
    <source>
        <dbReference type="Proteomes" id="UP000317429"/>
    </source>
</evidence>
<evidence type="ECO:0000256" key="4">
    <source>
        <dbReference type="ARBA" id="ARBA00022989"/>
    </source>
</evidence>
<accession>A0A518DJ31</accession>
<evidence type="ECO:0000256" key="1">
    <source>
        <dbReference type="ARBA" id="ARBA00004141"/>
    </source>
</evidence>
<dbReference type="GO" id="GO:0005886">
    <property type="term" value="C:plasma membrane"/>
    <property type="evidence" value="ECO:0007669"/>
    <property type="project" value="TreeGrafter"/>
</dbReference>
<evidence type="ECO:0008006" key="9">
    <source>
        <dbReference type="Google" id="ProtNLM"/>
    </source>
</evidence>
<comment type="similarity">
    <text evidence="2">Belongs to the UPF0014 family.</text>
</comment>
<reference evidence="7 8" key="1">
    <citation type="submission" date="2019-02" db="EMBL/GenBank/DDBJ databases">
        <title>Deep-cultivation of Planctomycetes and their phenomic and genomic characterization uncovers novel biology.</title>
        <authorList>
            <person name="Wiegand S."/>
            <person name="Jogler M."/>
            <person name="Boedeker C."/>
            <person name="Pinto D."/>
            <person name="Vollmers J."/>
            <person name="Rivas-Marin E."/>
            <person name="Kohn T."/>
            <person name="Peeters S.H."/>
            <person name="Heuer A."/>
            <person name="Rast P."/>
            <person name="Oberbeckmann S."/>
            <person name="Bunk B."/>
            <person name="Jeske O."/>
            <person name="Meyerdierks A."/>
            <person name="Storesund J.E."/>
            <person name="Kallscheuer N."/>
            <person name="Luecker S."/>
            <person name="Lage O.M."/>
            <person name="Pohl T."/>
            <person name="Merkel B.J."/>
            <person name="Hornburger P."/>
            <person name="Mueller R.-W."/>
            <person name="Bruemmer F."/>
            <person name="Labrenz M."/>
            <person name="Spormann A.M."/>
            <person name="Op den Camp H."/>
            <person name="Overmann J."/>
            <person name="Amann R."/>
            <person name="Jetten M.S.M."/>
            <person name="Mascher T."/>
            <person name="Medema M.H."/>
            <person name="Devos D.P."/>
            <person name="Kaster A.-K."/>
            <person name="Ovreas L."/>
            <person name="Rohde M."/>
            <person name="Galperin M.Y."/>
            <person name="Jogler C."/>
        </authorList>
    </citation>
    <scope>NUCLEOTIDE SEQUENCE [LARGE SCALE GENOMIC DNA]</scope>
    <source>
        <strain evidence="7 8">Pla175</strain>
    </source>
</reference>
<protein>
    <recommendedName>
        <fullName evidence="9">Iron export permease protein FetB</fullName>
    </recommendedName>
</protein>
<evidence type="ECO:0000313" key="7">
    <source>
        <dbReference type="EMBL" id="QDU91480.1"/>
    </source>
</evidence>
<dbReference type="PANTHER" id="PTHR30028:SF0">
    <property type="entry name" value="PROTEIN ALUMINUM SENSITIVE 3"/>
    <property type="match status" value="1"/>
</dbReference>
<gene>
    <name evidence="7" type="ORF">Pla175_49090</name>
</gene>
<keyword evidence="4 6" id="KW-1133">Transmembrane helix</keyword>
<feature type="transmembrane region" description="Helical" evidence="6">
    <location>
        <begin position="176"/>
        <end position="196"/>
    </location>
</feature>
<dbReference type="Pfam" id="PF03649">
    <property type="entry name" value="UPF0014"/>
    <property type="match status" value="1"/>
</dbReference>
<dbReference type="InterPro" id="IPR005226">
    <property type="entry name" value="UPF0014_fam"/>
</dbReference>
<sequence length="253" mass="26654">MLATHLSLLASASSDPITLVRLSIALAPVALVIGIFWRWSIGPWFAVYSIARMLTQLLLVGYVLTFVFQAQQPWTVLAVLTVMVLAASSIALRTVADGSWARFWHAAGSIALGSLVGLAFATQGVLSVEPWFAPREVVALAGMAISNAMNAVSLAAERLAAETAAGKPYPQARSTAYRTSMIPGINALLAVGIVSFPGAMTGQILEGADPLAAARFQIMVMCMVFTSNGIAAACYLALSRDGRLPTNRTDKNG</sequence>
<dbReference type="KEGG" id="pnd:Pla175_49090"/>
<evidence type="ECO:0000256" key="3">
    <source>
        <dbReference type="ARBA" id="ARBA00022692"/>
    </source>
</evidence>
<feature type="transmembrane region" description="Helical" evidence="6">
    <location>
        <begin position="24"/>
        <end position="41"/>
    </location>
</feature>
<comment type="subcellular location">
    <subcellularLocation>
        <location evidence="1">Membrane</location>
        <topology evidence="1">Multi-pass membrane protein</topology>
    </subcellularLocation>
</comment>
<evidence type="ECO:0000256" key="6">
    <source>
        <dbReference type="SAM" id="Phobius"/>
    </source>
</evidence>
<dbReference type="EMBL" id="CP036291">
    <property type="protein sequence ID" value="QDU91480.1"/>
    <property type="molecule type" value="Genomic_DNA"/>
</dbReference>
<dbReference type="PANTHER" id="PTHR30028">
    <property type="entry name" value="UPF0014 INNER MEMBRANE PROTEIN YBBM-RELATED"/>
    <property type="match status" value="1"/>
</dbReference>
<name>A0A518DJ31_9BACT</name>
<organism evidence="7 8">
    <name type="scientific">Pirellulimonas nuda</name>
    <dbReference type="NCBI Taxonomy" id="2528009"/>
    <lineage>
        <taxon>Bacteria</taxon>
        <taxon>Pseudomonadati</taxon>
        <taxon>Planctomycetota</taxon>
        <taxon>Planctomycetia</taxon>
        <taxon>Pirellulales</taxon>
        <taxon>Lacipirellulaceae</taxon>
        <taxon>Pirellulimonas</taxon>
    </lineage>
</organism>
<evidence type="ECO:0000256" key="5">
    <source>
        <dbReference type="ARBA" id="ARBA00023136"/>
    </source>
</evidence>
<proteinExistence type="inferred from homology"/>
<dbReference type="AlphaFoldDB" id="A0A518DJ31"/>
<keyword evidence="8" id="KW-1185">Reference proteome</keyword>
<dbReference type="RefSeq" id="WP_145291630.1">
    <property type="nucleotide sequence ID" value="NZ_CP036291.1"/>
</dbReference>